<dbReference type="Pfam" id="PF13560">
    <property type="entry name" value="HTH_31"/>
    <property type="match status" value="1"/>
</dbReference>
<dbReference type="SUPFAM" id="SSF47413">
    <property type="entry name" value="lambda repressor-like DNA-binding domains"/>
    <property type="match status" value="1"/>
</dbReference>
<gene>
    <name evidence="2" type="ORF">GOALK_084_00060</name>
</gene>
<evidence type="ECO:0000313" key="2">
    <source>
        <dbReference type="EMBL" id="GAA13537.1"/>
    </source>
</evidence>
<feature type="domain" description="HTH cro/C1-type" evidence="1">
    <location>
        <begin position="42"/>
        <end position="84"/>
    </location>
</feature>
<dbReference type="SMART" id="SM00530">
    <property type="entry name" value="HTH_XRE"/>
    <property type="match status" value="1"/>
</dbReference>
<dbReference type="EMBL" id="BACI01000084">
    <property type="protein sequence ID" value="GAA13537.1"/>
    <property type="molecule type" value="Genomic_DNA"/>
</dbReference>
<dbReference type="PROSITE" id="PS50943">
    <property type="entry name" value="HTH_CROC1"/>
    <property type="match status" value="1"/>
</dbReference>
<sequence>MYTASARIVGMVRNPLTPEQIDAGRRLGARLRELRGARPLGEVAVSAGISPETLRKIETGRMPTPAFATIAALARSLNTSLDDLAAVHDDTVLDAEVARAG</sequence>
<proteinExistence type="predicted"/>
<dbReference type="Proteomes" id="UP000003558">
    <property type="component" value="Unassembled WGS sequence"/>
</dbReference>
<dbReference type="STRING" id="1027371.GOALK_084_00060"/>
<dbReference type="eggNOG" id="COG1396">
    <property type="taxonomic scope" value="Bacteria"/>
</dbReference>
<evidence type="ECO:0000259" key="1">
    <source>
        <dbReference type="PROSITE" id="PS50943"/>
    </source>
</evidence>
<dbReference type="AlphaFoldDB" id="F9VY48"/>
<comment type="caution">
    <text evidence="2">The sequence shown here is derived from an EMBL/GenBank/DDBJ whole genome shotgun (WGS) entry which is preliminary data.</text>
</comment>
<name>F9VY48_9ACTN</name>
<reference evidence="2 3" key="1">
    <citation type="submission" date="2011-05" db="EMBL/GenBank/DDBJ databases">
        <title>Whole genome shotgun sequence of Gordonia alkanivorans NBRC 16433.</title>
        <authorList>
            <person name="Hosoyama A."/>
            <person name="Nakamura S."/>
            <person name="Takarada H."/>
            <person name="Tsuchikane K."/>
            <person name="Yamazaki S."/>
            <person name="Fujita N."/>
        </authorList>
    </citation>
    <scope>NUCLEOTIDE SEQUENCE [LARGE SCALE GENOMIC DNA]</scope>
    <source>
        <strain evidence="2 3">NBRC 16433</strain>
    </source>
</reference>
<dbReference type="CDD" id="cd00093">
    <property type="entry name" value="HTH_XRE"/>
    <property type="match status" value="1"/>
</dbReference>
<dbReference type="InterPro" id="IPR001387">
    <property type="entry name" value="Cro/C1-type_HTH"/>
</dbReference>
<evidence type="ECO:0000313" key="3">
    <source>
        <dbReference type="Proteomes" id="UP000003558"/>
    </source>
</evidence>
<dbReference type="InterPro" id="IPR010982">
    <property type="entry name" value="Lambda_DNA-bd_dom_sf"/>
</dbReference>
<protein>
    <recommendedName>
        <fullName evidence="1">HTH cro/C1-type domain-containing protein</fullName>
    </recommendedName>
</protein>
<organism evidence="2 3">
    <name type="scientific">Gordonia alkanivorans NBRC 16433</name>
    <dbReference type="NCBI Taxonomy" id="1027371"/>
    <lineage>
        <taxon>Bacteria</taxon>
        <taxon>Bacillati</taxon>
        <taxon>Actinomycetota</taxon>
        <taxon>Actinomycetes</taxon>
        <taxon>Mycobacteriales</taxon>
        <taxon>Gordoniaceae</taxon>
        <taxon>Gordonia</taxon>
    </lineage>
</organism>
<dbReference type="Gene3D" id="1.10.260.40">
    <property type="entry name" value="lambda repressor-like DNA-binding domains"/>
    <property type="match status" value="1"/>
</dbReference>
<dbReference type="GO" id="GO:0003677">
    <property type="term" value="F:DNA binding"/>
    <property type="evidence" value="ECO:0007669"/>
    <property type="project" value="InterPro"/>
</dbReference>
<accession>F9VY48</accession>